<dbReference type="PROSITE" id="PS51257">
    <property type="entry name" value="PROKAR_LIPOPROTEIN"/>
    <property type="match status" value="1"/>
</dbReference>
<keyword evidence="4" id="KW-1185">Reference proteome</keyword>
<dbReference type="InterPro" id="IPR042415">
    <property type="entry name" value="CNPY"/>
</dbReference>
<reference evidence="3 4" key="1">
    <citation type="submission" date="2020-04" db="EMBL/GenBank/DDBJ databases">
        <title>Plant Genome Project.</title>
        <authorList>
            <person name="Zhang R.-G."/>
        </authorList>
    </citation>
    <scope>NUCLEOTIDE SEQUENCE [LARGE SCALE GENOMIC DNA]</scope>
    <source>
        <strain evidence="3">YNK0</strain>
        <tissue evidence="3">Leaf</tissue>
    </source>
</reference>
<dbReference type="Pfam" id="PF11938">
    <property type="entry name" value="DUF3456"/>
    <property type="match status" value="1"/>
</dbReference>
<accession>A0A835D129</accession>
<feature type="domain" description="DUF3456" evidence="2">
    <location>
        <begin position="29"/>
        <end position="169"/>
    </location>
</feature>
<proteinExistence type="predicted"/>
<feature type="chain" id="PRO_5032984670" description="DUF3456 domain-containing protein" evidence="1">
    <location>
        <begin position="26"/>
        <end position="295"/>
    </location>
</feature>
<keyword evidence="1" id="KW-0732">Signal</keyword>
<dbReference type="InterPro" id="IPR021852">
    <property type="entry name" value="DUF3456"/>
</dbReference>
<sequence>MEQRKMVESLVWIVTIFAIFISVACIDDRCGACNAVAEELELGLSNEKPRNHLDMRHRLDSKGQRRGKVIDYRVSELRVVELLDGLCEKMQDYTLEKLDSTRREWIKVDDWDNLTTEKQEARAYSKHISSYCGRLLEETEDELAELIKKGSIRMGDVSKFLCQDLSKHCSKTRSLPHSEKLSVSVVVPWTLITQIDSQRLRNSTVEIEAAPVSVIQSKTLRLVIGVYILIVHTRSKRKVQMVLLIDKQPISRQEDSSSTEYSRLENFKLRVKHIPLKKSFILETEAEREEVHDAT</sequence>
<gene>
    <name evidence="3" type="ORF">HHK36_030834</name>
</gene>
<evidence type="ECO:0000313" key="4">
    <source>
        <dbReference type="Proteomes" id="UP000655225"/>
    </source>
</evidence>
<dbReference type="EMBL" id="JABCRI010000024">
    <property type="protein sequence ID" value="KAF8377456.1"/>
    <property type="molecule type" value="Genomic_DNA"/>
</dbReference>
<dbReference type="Proteomes" id="UP000655225">
    <property type="component" value="Unassembled WGS sequence"/>
</dbReference>
<dbReference type="OrthoDB" id="192915at2759"/>
<name>A0A835D129_TETSI</name>
<feature type="signal peptide" evidence="1">
    <location>
        <begin position="1"/>
        <end position="25"/>
    </location>
</feature>
<organism evidence="3 4">
    <name type="scientific">Tetracentron sinense</name>
    <name type="common">Spur-leaf</name>
    <dbReference type="NCBI Taxonomy" id="13715"/>
    <lineage>
        <taxon>Eukaryota</taxon>
        <taxon>Viridiplantae</taxon>
        <taxon>Streptophyta</taxon>
        <taxon>Embryophyta</taxon>
        <taxon>Tracheophyta</taxon>
        <taxon>Spermatophyta</taxon>
        <taxon>Magnoliopsida</taxon>
        <taxon>Trochodendrales</taxon>
        <taxon>Trochodendraceae</taxon>
        <taxon>Tetracentron</taxon>
    </lineage>
</organism>
<dbReference type="AlphaFoldDB" id="A0A835D129"/>
<protein>
    <recommendedName>
        <fullName evidence="2">DUF3456 domain-containing protein</fullName>
    </recommendedName>
</protein>
<comment type="caution">
    <text evidence="3">The sequence shown here is derived from an EMBL/GenBank/DDBJ whole genome shotgun (WGS) entry which is preliminary data.</text>
</comment>
<evidence type="ECO:0000259" key="2">
    <source>
        <dbReference type="Pfam" id="PF11938"/>
    </source>
</evidence>
<dbReference type="PANTHER" id="PTHR13341:SF2">
    <property type="entry name" value="PROTEIN SEELE"/>
    <property type="match status" value="1"/>
</dbReference>
<evidence type="ECO:0000313" key="3">
    <source>
        <dbReference type="EMBL" id="KAF8377456.1"/>
    </source>
</evidence>
<dbReference type="PANTHER" id="PTHR13341">
    <property type="entry name" value="MIR-INTERACTING SAPOSIN-LIKE PROTEIN"/>
    <property type="match status" value="1"/>
</dbReference>
<evidence type="ECO:0000256" key="1">
    <source>
        <dbReference type="SAM" id="SignalP"/>
    </source>
</evidence>